<keyword evidence="2" id="KW-0812">Transmembrane</keyword>
<keyword evidence="2" id="KW-1133">Transmembrane helix</keyword>
<dbReference type="Pfam" id="PF13347">
    <property type="entry name" value="MFS_2"/>
    <property type="match status" value="1"/>
</dbReference>
<dbReference type="InterPro" id="IPR039672">
    <property type="entry name" value="MFS_2"/>
</dbReference>
<keyword evidence="2" id="KW-0472">Membrane</keyword>
<feature type="transmembrane region" description="Helical" evidence="2">
    <location>
        <begin position="260"/>
        <end position="283"/>
    </location>
</feature>
<reference evidence="3 4" key="1">
    <citation type="submission" date="2014-06" db="EMBL/GenBank/DDBJ databases">
        <title>Whole Genome Sequences of Three Symbiotic Endozoicomonas Bacteria.</title>
        <authorList>
            <person name="Neave M.J."/>
            <person name="Apprill A."/>
            <person name="Voolstra C.R."/>
        </authorList>
    </citation>
    <scope>NUCLEOTIDE SEQUENCE [LARGE SCALE GENOMIC DNA]</scope>
    <source>
        <strain evidence="3 4">DSM 22380</strain>
    </source>
</reference>
<protein>
    <recommendedName>
        <fullName evidence="5">MFS transporter</fullName>
    </recommendedName>
</protein>
<feature type="transmembrane region" description="Helical" evidence="2">
    <location>
        <begin position="137"/>
        <end position="160"/>
    </location>
</feature>
<feature type="transmembrane region" description="Helical" evidence="2">
    <location>
        <begin position="107"/>
        <end position="125"/>
    </location>
</feature>
<evidence type="ECO:0008006" key="5">
    <source>
        <dbReference type="Google" id="ProtNLM"/>
    </source>
</evidence>
<gene>
    <name evidence="3" type="ORF">GV64_19395</name>
</gene>
<dbReference type="GO" id="GO:0015293">
    <property type="term" value="F:symporter activity"/>
    <property type="evidence" value="ECO:0007669"/>
    <property type="project" value="InterPro"/>
</dbReference>
<dbReference type="STRING" id="305900.GV64_19395"/>
<feature type="transmembrane region" description="Helical" evidence="2">
    <location>
        <begin position="432"/>
        <end position="453"/>
    </location>
</feature>
<dbReference type="Proteomes" id="UP000027997">
    <property type="component" value="Unassembled WGS sequence"/>
</dbReference>
<name>A0A081KEM9_9GAMM</name>
<feature type="transmembrane region" description="Helical" evidence="2">
    <location>
        <begin position="326"/>
        <end position="345"/>
    </location>
</feature>
<feature type="transmembrane region" description="Helical" evidence="2">
    <location>
        <begin position="21"/>
        <end position="46"/>
    </location>
</feature>
<dbReference type="EMBL" id="JOJP01000001">
    <property type="protein sequence ID" value="KEI72605.1"/>
    <property type="molecule type" value="Genomic_DNA"/>
</dbReference>
<feature type="transmembrane region" description="Helical" evidence="2">
    <location>
        <begin position="210"/>
        <end position="232"/>
    </location>
</feature>
<dbReference type="PANTHER" id="PTHR11328:SF24">
    <property type="entry name" value="MAJOR FACILITATOR SUPERFAMILY (MFS) PROFILE DOMAIN-CONTAINING PROTEIN"/>
    <property type="match status" value="1"/>
</dbReference>
<dbReference type="GO" id="GO:0008643">
    <property type="term" value="P:carbohydrate transport"/>
    <property type="evidence" value="ECO:0007669"/>
    <property type="project" value="InterPro"/>
</dbReference>
<sequence>MMDVSSVSELTHSQRLPRWRLVLFSLGHFGATLTAFSMGIVLSYFYFPPVVEGKAEIPELLPRIPLFLGLTALGIITALSRVFDAVSSPFIANLSDRSRSRFGRRRLFMMVGLVPFALTSITTFFPPDDTATTWNILWVSASVLLFYFFMTLYVMPYGALIPELGKTADDRVFLATMSAAAWGAAFCVGQTLWFFKGVLEGQGVSPMDALRIIVVSFALIGALCMLVPLLVIDEKKHCSGKVASEGAIKSMGEALKNRDFTVFVLVNCLTLMATYFLETGAVYYVTMLLGLSEQWATALMVGMFAMSFALYPLVVRLTKFYAKKNIYIVALILEGSVFSMIPLANDVAHPMVLAGLIVFLGAIPIAITSIIPAAMMTDITLSDTRRTGEHKEGTFFGLQSLNVKLAGSVTSLVFPSLLIIGSSNGTPTEYGVSLTAWIGCSFSFLACAVLFLYNENRVNKYLNESA</sequence>
<evidence type="ECO:0000313" key="3">
    <source>
        <dbReference type="EMBL" id="KEI72605.1"/>
    </source>
</evidence>
<dbReference type="AlphaFoldDB" id="A0A081KEM9"/>
<feature type="transmembrane region" description="Helical" evidence="2">
    <location>
        <begin position="172"/>
        <end position="195"/>
    </location>
</feature>
<dbReference type="GO" id="GO:0005886">
    <property type="term" value="C:plasma membrane"/>
    <property type="evidence" value="ECO:0007669"/>
    <property type="project" value="TreeGrafter"/>
</dbReference>
<evidence type="ECO:0000256" key="1">
    <source>
        <dbReference type="ARBA" id="ARBA00009617"/>
    </source>
</evidence>
<evidence type="ECO:0000313" key="4">
    <source>
        <dbReference type="Proteomes" id="UP000027997"/>
    </source>
</evidence>
<evidence type="ECO:0000256" key="2">
    <source>
        <dbReference type="SAM" id="Phobius"/>
    </source>
</evidence>
<organism evidence="3 4">
    <name type="scientific">Endozoicomonas elysicola</name>
    <dbReference type="NCBI Taxonomy" id="305900"/>
    <lineage>
        <taxon>Bacteria</taxon>
        <taxon>Pseudomonadati</taxon>
        <taxon>Pseudomonadota</taxon>
        <taxon>Gammaproteobacteria</taxon>
        <taxon>Oceanospirillales</taxon>
        <taxon>Endozoicomonadaceae</taxon>
        <taxon>Endozoicomonas</taxon>
    </lineage>
</organism>
<dbReference type="InterPro" id="IPR036259">
    <property type="entry name" value="MFS_trans_sf"/>
</dbReference>
<dbReference type="Gene3D" id="1.20.1250.20">
    <property type="entry name" value="MFS general substrate transporter like domains"/>
    <property type="match status" value="2"/>
</dbReference>
<accession>A0A081KEM9</accession>
<dbReference type="RefSeq" id="WP_020581252.1">
    <property type="nucleotide sequence ID" value="NZ_JOJP01000001.1"/>
</dbReference>
<dbReference type="PANTHER" id="PTHR11328">
    <property type="entry name" value="MAJOR FACILITATOR SUPERFAMILY DOMAIN-CONTAINING PROTEIN"/>
    <property type="match status" value="1"/>
</dbReference>
<proteinExistence type="inferred from homology"/>
<feature type="transmembrane region" description="Helical" evidence="2">
    <location>
        <begin position="351"/>
        <end position="374"/>
    </location>
</feature>
<keyword evidence="4" id="KW-1185">Reference proteome</keyword>
<dbReference type="SUPFAM" id="SSF103473">
    <property type="entry name" value="MFS general substrate transporter"/>
    <property type="match status" value="1"/>
</dbReference>
<comment type="similarity">
    <text evidence="1">Belongs to the sodium:galactoside symporter (TC 2.A.2) family.</text>
</comment>
<feature type="transmembrane region" description="Helical" evidence="2">
    <location>
        <begin position="295"/>
        <end position="314"/>
    </location>
</feature>
<comment type="caution">
    <text evidence="3">The sequence shown here is derived from an EMBL/GenBank/DDBJ whole genome shotgun (WGS) entry which is preliminary data.</text>
</comment>
<feature type="transmembrane region" description="Helical" evidence="2">
    <location>
        <begin position="395"/>
        <end position="420"/>
    </location>
</feature>
<dbReference type="eggNOG" id="COG2211">
    <property type="taxonomic scope" value="Bacteria"/>
</dbReference>
<feature type="transmembrane region" description="Helical" evidence="2">
    <location>
        <begin position="66"/>
        <end position="86"/>
    </location>
</feature>